<organism evidence="4 5">
    <name type="scientific">Aquincola tertiaricarbonis</name>
    <dbReference type="NCBI Taxonomy" id="391953"/>
    <lineage>
        <taxon>Bacteria</taxon>
        <taxon>Pseudomonadati</taxon>
        <taxon>Pseudomonadota</taxon>
        <taxon>Betaproteobacteria</taxon>
        <taxon>Burkholderiales</taxon>
        <taxon>Sphaerotilaceae</taxon>
        <taxon>Aquincola</taxon>
    </lineage>
</organism>
<dbReference type="Pfam" id="PF01266">
    <property type="entry name" value="DAO"/>
    <property type="match status" value="1"/>
</dbReference>
<protein>
    <submittedName>
        <fullName evidence="4">FAD-dependent oxidoreductase</fullName>
    </submittedName>
</protein>
<dbReference type="RefSeq" id="WP_250197452.1">
    <property type="nucleotide sequence ID" value="NZ_CP097636.1"/>
</dbReference>
<keyword evidence="5" id="KW-1185">Reference proteome</keyword>
<evidence type="ECO:0000256" key="1">
    <source>
        <dbReference type="ARBA" id="ARBA00009410"/>
    </source>
</evidence>
<gene>
    <name evidence="4" type="ORF">MW290_27020</name>
</gene>
<reference evidence="4" key="1">
    <citation type="submission" date="2022-05" db="EMBL/GenBank/DDBJ databases">
        <title>An RpoN-dependent PEP-CTERM gene is involved in floc formation of an Aquincola tertiaricarbonis strain.</title>
        <authorList>
            <person name="Qiu D."/>
            <person name="Xia M."/>
        </authorList>
    </citation>
    <scope>NUCLEOTIDE SEQUENCE</scope>
    <source>
        <strain evidence="4">RN12</strain>
    </source>
</reference>
<dbReference type="Gene3D" id="3.50.50.60">
    <property type="entry name" value="FAD/NAD(P)-binding domain"/>
    <property type="match status" value="2"/>
</dbReference>
<evidence type="ECO:0000259" key="3">
    <source>
        <dbReference type="Pfam" id="PF01266"/>
    </source>
</evidence>
<dbReference type="Proteomes" id="UP001056201">
    <property type="component" value="Chromosome 2"/>
</dbReference>
<dbReference type="Gene3D" id="3.30.9.10">
    <property type="entry name" value="D-Amino Acid Oxidase, subunit A, domain 2"/>
    <property type="match status" value="1"/>
</dbReference>
<evidence type="ECO:0000313" key="4">
    <source>
        <dbReference type="EMBL" id="URI09220.1"/>
    </source>
</evidence>
<dbReference type="PANTHER" id="PTHR13847:SF280">
    <property type="entry name" value="D-AMINO ACID DEHYDROGENASE"/>
    <property type="match status" value="1"/>
</dbReference>
<feature type="domain" description="FAD dependent oxidoreductase" evidence="3">
    <location>
        <begin position="13"/>
        <end position="419"/>
    </location>
</feature>
<evidence type="ECO:0000313" key="5">
    <source>
        <dbReference type="Proteomes" id="UP001056201"/>
    </source>
</evidence>
<dbReference type="PANTHER" id="PTHR13847">
    <property type="entry name" value="SARCOSINE DEHYDROGENASE-RELATED"/>
    <property type="match status" value="1"/>
</dbReference>
<dbReference type="InterPro" id="IPR006076">
    <property type="entry name" value="FAD-dep_OxRdtase"/>
</dbReference>
<dbReference type="EMBL" id="CP097636">
    <property type="protein sequence ID" value="URI09220.1"/>
    <property type="molecule type" value="Genomic_DNA"/>
</dbReference>
<dbReference type="SUPFAM" id="SSF51905">
    <property type="entry name" value="FAD/NAD(P)-binding domain"/>
    <property type="match status" value="1"/>
</dbReference>
<sequence length="436" mass="46412">MKTHTAPAGQRHACVIGAGIVGAATAQALAERGWRVTLVDAQPQAGRGESLGNGAQLSYSYVEPLATPDALKNLPKWLLSPTSPLRWRPQPRLGHARWLSEFIAACQWPTVRRTSEQLLALAAESRHTLHRWLAAQPGRAEATRHTRPGKLVIYRKPEALAGVQRQIDWQRAWGCEQAIVGADEVKRLEPALAATGGGPIAFGVWTASEEVIDAARLAVLLAESSGATLRLGQRVTALQRDAAGRVVACLLAPADAAAGQAAERLEADAFVLAAGPATLQLLRPLGGRPPIEPIKGYSVSLPIVDDGAAPRVSITDNGRKLVHARLGDRLRVAGFAELIGMNRELPPRRIEALCQAVRETFPGACRFDDVQPWTGLRPATPSGRPQVGPTRWPGLWLNAGHGALGLTLACGSASLLADLMAGETPPLNPEPFRVTA</sequence>
<keyword evidence="2" id="KW-0560">Oxidoreductase</keyword>
<dbReference type="SUPFAM" id="SSF54373">
    <property type="entry name" value="FAD-linked reductases, C-terminal domain"/>
    <property type="match status" value="1"/>
</dbReference>
<accession>A0ABY4S9B0</accession>
<name>A0ABY4S9B0_AQUTE</name>
<evidence type="ECO:0000256" key="2">
    <source>
        <dbReference type="ARBA" id="ARBA00023002"/>
    </source>
</evidence>
<dbReference type="InterPro" id="IPR036188">
    <property type="entry name" value="FAD/NAD-bd_sf"/>
</dbReference>
<comment type="similarity">
    <text evidence="1">Belongs to the DadA oxidoreductase family.</text>
</comment>
<proteinExistence type="inferred from homology"/>